<dbReference type="AlphaFoldDB" id="K1X6X5"/>
<keyword evidence="3" id="KW-1185">Reference proteome</keyword>
<evidence type="ECO:0000313" key="2">
    <source>
        <dbReference type="EMBL" id="EKD20852.1"/>
    </source>
</evidence>
<dbReference type="HOGENOM" id="CLU_2278060_0_0_1"/>
<dbReference type="Proteomes" id="UP000006753">
    <property type="component" value="Unassembled WGS sequence"/>
</dbReference>
<evidence type="ECO:0000256" key="1">
    <source>
        <dbReference type="SAM" id="MobiDB-lite"/>
    </source>
</evidence>
<dbReference type="EMBL" id="JH921429">
    <property type="protein sequence ID" value="EKD20852.1"/>
    <property type="molecule type" value="Genomic_DNA"/>
</dbReference>
<dbReference type="OrthoDB" id="2154091at2759"/>
<sequence length="102" mass="11182">MQAPKIIIINSDATTQDFTIEKATLESRVSAVGQENKDLAEKVNTHLEVDCWYPDNPERLLVWRGAPLPRIGDGQELEEGADDNMAGIGQGAKRLKVNHGDA</sequence>
<protein>
    <submittedName>
        <fullName evidence="2">Uncharacterized protein</fullName>
    </submittedName>
</protein>
<organism evidence="2 3">
    <name type="scientific">Marssonina brunnea f. sp. multigermtubi (strain MB_m1)</name>
    <name type="common">Marssonina leaf spot fungus</name>
    <dbReference type="NCBI Taxonomy" id="1072389"/>
    <lineage>
        <taxon>Eukaryota</taxon>
        <taxon>Fungi</taxon>
        <taxon>Dikarya</taxon>
        <taxon>Ascomycota</taxon>
        <taxon>Pezizomycotina</taxon>
        <taxon>Leotiomycetes</taxon>
        <taxon>Helotiales</taxon>
        <taxon>Drepanopezizaceae</taxon>
        <taxon>Drepanopeziza</taxon>
    </lineage>
</organism>
<evidence type="ECO:0000313" key="3">
    <source>
        <dbReference type="Proteomes" id="UP000006753"/>
    </source>
</evidence>
<reference evidence="2 3" key="1">
    <citation type="journal article" date="2012" name="BMC Genomics">
        <title>Sequencing the genome of Marssonina brunnea reveals fungus-poplar co-evolution.</title>
        <authorList>
            <person name="Zhu S."/>
            <person name="Cao Y.-Z."/>
            <person name="Jiang C."/>
            <person name="Tan B.-Y."/>
            <person name="Wang Z."/>
            <person name="Feng S."/>
            <person name="Zhang L."/>
            <person name="Su X.-H."/>
            <person name="Brejova B."/>
            <person name="Vinar T."/>
            <person name="Xu M."/>
            <person name="Wang M.-X."/>
            <person name="Zhang S.-G."/>
            <person name="Huang M.-R."/>
            <person name="Wu R."/>
            <person name="Zhou Y."/>
        </authorList>
    </citation>
    <scope>NUCLEOTIDE SEQUENCE [LARGE SCALE GENOMIC DNA]</scope>
    <source>
        <strain evidence="2 3">MB_m1</strain>
    </source>
</reference>
<proteinExistence type="predicted"/>
<dbReference type="InParanoid" id="K1X6X5"/>
<accession>K1X6X5</accession>
<dbReference type="KEGG" id="mbe:MBM_01534"/>
<feature type="region of interest" description="Disordered" evidence="1">
    <location>
        <begin position="74"/>
        <end position="102"/>
    </location>
</feature>
<gene>
    <name evidence="2" type="ORF">MBM_01534</name>
</gene>
<name>K1X6X5_MARBU</name>
<feature type="compositionally biased region" description="Basic residues" evidence="1">
    <location>
        <begin position="93"/>
        <end position="102"/>
    </location>
</feature>